<evidence type="ECO:0000256" key="3">
    <source>
        <dbReference type="ARBA" id="ARBA00022679"/>
    </source>
</evidence>
<proteinExistence type="inferred from homology"/>
<comment type="similarity">
    <text evidence="1">Belongs to the glycosyltransferase group 1 family. Glycosyltransferase 4 subfamily.</text>
</comment>
<dbReference type="CDD" id="cd03801">
    <property type="entry name" value="GT4_PimA-like"/>
    <property type="match status" value="1"/>
</dbReference>
<keyword evidence="2" id="KW-0328">Glycosyltransferase</keyword>
<dbReference type="EMBL" id="JAGINP010000015">
    <property type="protein sequence ID" value="MBP2294390.1"/>
    <property type="molecule type" value="Genomic_DNA"/>
</dbReference>
<dbReference type="PANTHER" id="PTHR12526:SF640">
    <property type="entry name" value="COLANIC ACID BIOSYNTHESIS GLYCOSYLTRANSFERASE WCAL-RELATED"/>
    <property type="match status" value="1"/>
</dbReference>
<evidence type="ECO:0000313" key="4">
    <source>
        <dbReference type="EMBL" id="MBP2294390.1"/>
    </source>
</evidence>
<organism evidence="4 5">
    <name type="scientific">Azospirillum rugosum</name>
    <dbReference type="NCBI Taxonomy" id="416170"/>
    <lineage>
        <taxon>Bacteria</taxon>
        <taxon>Pseudomonadati</taxon>
        <taxon>Pseudomonadota</taxon>
        <taxon>Alphaproteobacteria</taxon>
        <taxon>Rhodospirillales</taxon>
        <taxon>Azospirillaceae</taxon>
        <taxon>Azospirillum</taxon>
    </lineage>
</organism>
<evidence type="ECO:0000256" key="1">
    <source>
        <dbReference type="ARBA" id="ARBA00009481"/>
    </source>
</evidence>
<dbReference type="Gene3D" id="3.40.50.2000">
    <property type="entry name" value="Glycogen Phosphorylase B"/>
    <property type="match status" value="2"/>
</dbReference>
<evidence type="ECO:0000313" key="5">
    <source>
        <dbReference type="Proteomes" id="UP000781958"/>
    </source>
</evidence>
<dbReference type="SUPFAM" id="SSF53756">
    <property type="entry name" value="UDP-Glycosyltransferase/glycogen phosphorylase"/>
    <property type="match status" value="1"/>
</dbReference>
<comment type="caution">
    <text evidence="4">The sequence shown here is derived from an EMBL/GenBank/DDBJ whole genome shotgun (WGS) entry which is preliminary data.</text>
</comment>
<dbReference type="PANTHER" id="PTHR12526">
    <property type="entry name" value="GLYCOSYLTRANSFERASE"/>
    <property type="match status" value="1"/>
</dbReference>
<accession>A0ABS4SPA1</accession>
<gene>
    <name evidence="4" type="ORF">J2851_004179</name>
</gene>
<dbReference type="Pfam" id="PF13692">
    <property type="entry name" value="Glyco_trans_1_4"/>
    <property type="match status" value="1"/>
</dbReference>
<dbReference type="Proteomes" id="UP000781958">
    <property type="component" value="Unassembled WGS sequence"/>
</dbReference>
<keyword evidence="3" id="KW-0808">Transferase</keyword>
<protein>
    <submittedName>
        <fullName evidence="4">Glycosyltransferase involved in cell wall biosynthesis</fullName>
    </submittedName>
</protein>
<reference evidence="4 5" key="1">
    <citation type="submission" date="2021-03" db="EMBL/GenBank/DDBJ databases">
        <title>Genomic Encyclopedia of Type Strains, Phase III (KMG-III): the genomes of soil and plant-associated and newly described type strains.</title>
        <authorList>
            <person name="Whitman W."/>
        </authorList>
    </citation>
    <scope>NUCLEOTIDE SEQUENCE [LARGE SCALE GENOMIC DNA]</scope>
    <source>
        <strain evidence="4 5">IMMIB AFH-6</strain>
    </source>
</reference>
<keyword evidence="5" id="KW-1185">Reference proteome</keyword>
<sequence length="365" mass="39283">MTGPSILMLTRYSRLGASSRLRFLAYLPALRDAGFQVTEAPLLDDDYLRRLYSGGPADRRRIAAAYARRITALRASRRHDLVWLEKEALPWLPFAAEAAAGLGRVPYVMDIDDAWFERYAGHRLAPVRAVLGGKFATLARKARVVLAGNPYLADWARGAGCPDVRLLPTVVDPARYPLLPFPGTSDGPATVGWIGSPSTARYLGMVGDALARLGPAVRLRVIGASEAALPPIMPVPAVCVPWREESETEELGRLDIGIMPLPDSPWERGKCGYKLIQYMAAGRPVVASPVGVNTSLVRHGVNGFLAEGEDAWADALGRLAADPELRARMGAAGRRLVEDRYALSVTAPQLADALRDAASRGGNGG</sequence>
<name>A0ABS4SPA1_9PROT</name>
<evidence type="ECO:0000256" key="2">
    <source>
        <dbReference type="ARBA" id="ARBA00022676"/>
    </source>
</evidence>
<dbReference type="RefSeq" id="WP_307419988.1">
    <property type="nucleotide sequence ID" value="NZ_JAGINP010000015.1"/>
</dbReference>